<dbReference type="AlphaFoldDB" id="Q5ZDH5"/>
<protein>
    <submittedName>
        <fullName evidence="2">Uncharacterized protein</fullName>
    </submittedName>
</protein>
<gene>
    <name evidence="2" type="primary">P0480E02.26</name>
</gene>
<reference evidence="2" key="1">
    <citation type="journal article" date="2002" name="Nature">
        <title>The genome sequence and structure of rice chromosome 1.</title>
        <authorList>
            <person name="Sasaki T."/>
            <person name="Matsumoto T."/>
            <person name="Yamamoto K."/>
            <person name="Sakata K."/>
            <person name="Baba T."/>
            <person name="Katayose Y."/>
            <person name="Wu J."/>
            <person name="Niimura Y."/>
            <person name="Cheng Z."/>
            <person name="Nagamura Y."/>
            <person name="Antonio B.A."/>
            <person name="Kanamori H."/>
            <person name="Hosokawa S."/>
            <person name="Masukawa M."/>
            <person name="Arikawa K."/>
            <person name="Chiden Y."/>
            <person name="Hayashi M."/>
            <person name="Okamoto M."/>
            <person name="Ando T."/>
            <person name="Aoki H."/>
            <person name="Arita K."/>
            <person name="Hamada M."/>
            <person name="Harada C."/>
            <person name="Hijishita S."/>
            <person name="Honda M."/>
            <person name="Ichikawa Y."/>
            <person name="Idonuma A."/>
            <person name="Iijima M."/>
            <person name="Ikeda M."/>
            <person name="Ikeno M."/>
            <person name="Itoh S."/>
            <person name="Itoh T."/>
            <person name="Itoh Y."/>
            <person name="Itoh Y."/>
            <person name="Iwabuchi A."/>
            <person name="Kamiya K."/>
            <person name="Karasawa W."/>
            <person name="Katagiri S."/>
            <person name="Kikuta A."/>
            <person name="Kobayashi N."/>
            <person name="Kono I."/>
            <person name="Machita K."/>
            <person name="Maehara T."/>
            <person name="Mizuno H."/>
            <person name="Mizubayashi T."/>
            <person name="Mukai Y."/>
            <person name="Nagasaki H."/>
            <person name="Nakashima M."/>
            <person name="Nakama Y."/>
            <person name="Nakamichi Y."/>
            <person name="Nakamura M."/>
            <person name="Namiki N."/>
            <person name="Negishi M."/>
            <person name="Ohta I."/>
            <person name="Ono N."/>
            <person name="Saji S."/>
            <person name="Sakai K."/>
            <person name="Shibata M."/>
            <person name="Shimokawa T."/>
            <person name="Shomura A."/>
            <person name="Song J."/>
            <person name="Takazaki Y."/>
            <person name="Terasawa K."/>
            <person name="Tsuji K."/>
            <person name="Waki K."/>
            <person name="Yamagata H."/>
            <person name="Yamane H."/>
            <person name="Yoshiki S."/>
            <person name="Yoshihara R."/>
            <person name="Yukawa K."/>
            <person name="Zhong H."/>
            <person name="Iwama H."/>
            <person name="Endo T."/>
            <person name="Ito H."/>
            <person name="Hahn J.H."/>
            <person name="Kim H.I."/>
            <person name="Eun M.Y."/>
            <person name="Yano M."/>
            <person name="Jiang J."/>
            <person name="Gojobori T."/>
        </authorList>
    </citation>
    <scope>NUCLEOTIDE SEQUENCE [LARGE SCALE GENOMIC DNA]</scope>
</reference>
<sequence length="116" mass="13195">MKALEERTRKKLRLAGAWGLIQMRPGRRPRRHRRPRRWRRPPGWRWRSSLPGPRTTRARASGMLLTTSSTASRARPLGSRSPPALTRRATPAARTTVATRPATRAHLNEPPGPRQS</sequence>
<feature type="region of interest" description="Disordered" evidence="1">
    <location>
        <begin position="25"/>
        <end position="116"/>
    </location>
</feature>
<organism evidence="2">
    <name type="scientific">Oryza sativa subsp. japonica</name>
    <name type="common">Rice</name>
    <dbReference type="NCBI Taxonomy" id="39947"/>
    <lineage>
        <taxon>Eukaryota</taxon>
        <taxon>Viridiplantae</taxon>
        <taxon>Streptophyta</taxon>
        <taxon>Embryophyta</taxon>
        <taxon>Tracheophyta</taxon>
        <taxon>Spermatophyta</taxon>
        <taxon>Magnoliopsida</taxon>
        <taxon>Liliopsida</taxon>
        <taxon>Poales</taxon>
        <taxon>Poaceae</taxon>
        <taxon>BOP clade</taxon>
        <taxon>Oryzoideae</taxon>
        <taxon>Oryzeae</taxon>
        <taxon>Oryzinae</taxon>
        <taxon>Oryza</taxon>
        <taxon>Oryza sativa</taxon>
    </lineage>
</organism>
<evidence type="ECO:0000256" key="1">
    <source>
        <dbReference type="SAM" id="MobiDB-lite"/>
    </source>
</evidence>
<dbReference type="EMBL" id="AP002913">
    <property type="protein sequence ID" value="BAD61312.1"/>
    <property type="molecule type" value="Genomic_DNA"/>
</dbReference>
<accession>Q5ZDH5</accession>
<dbReference type="Proteomes" id="UP000817658">
    <property type="component" value="Chromosome 1"/>
</dbReference>
<proteinExistence type="predicted"/>
<evidence type="ECO:0000313" key="2">
    <source>
        <dbReference type="EMBL" id="BAD61312.1"/>
    </source>
</evidence>
<feature type="compositionally biased region" description="Low complexity" evidence="1">
    <location>
        <begin position="80"/>
        <end position="105"/>
    </location>
</feature>
<feature type="compositionally biased region" description="Basic residues" evidence="1">
    <location>
        <begin position="25"/>
        <end position="42"/>
    </location>
</feature>
<name>Q5ZDH5_ORYSJ</name>